<evidence type="ECO:0000256" key="1">
    <source>
        <dbReference type="SAM" id="SignalP"/>
    </source>
</evidence>
<reference evidence="2 3" key="1">
    <citation type="submission" date="2017-02" db="EMBL/GenBank/DDBJ databases">
        <authorList>
            <person name="Peterson S.W."/>
        </authorList>
    </citation>
    <scope>NUCLEOTIDE SEQUENCE [LARGE SCALE GENOMIC DNA]</scope>
    <source>
        <strain evidence="2 3">DSM 16080</strain>
    </source>
</reference>
<keyword evidence="1" id="KW-0732">Signal</keyword>
<feature type="signal peptide" evidence="1">
    <location>
        <begin position="1"/>
        <end position="20"/>
    </location>
</feature>
<feature type="chain" id="PRO_5012029750" evidence="1">
    <location>
        <begin position="21"/>
        <end position="96"/>
    </location>
</feature>
<protein>
    <submittedName>
        <fullName evidence="2">Uncharacterized protein</fullName>
    </submittedName>
</protein>
<dbReference type="EMBL" id="FUYC01000008">
    <property type="protein sequence ID" value="SKA85554.1"/>
    <property type="molecule type" value="Genomic_DNA"/>
</dbReference>
<dbReference type="STRING" id="1121449.SAMN02745704_01887"/>
<keyword evidence="3" id="KW-1185">Reference proteome</keyword>
<sequence>MLLVLLVLGLAGAGADAAHAQGPADWKRQEQRCIAACPKPSLRYQAGESAAQQRRRLAQEDRYNACYLRCTRDYVRHYPNLGKGQGGDSVKYYRNR</sequence>
<proteinExistence type="predicted"/>
<organism evidence="2 3">
    <name type="scientific">Paucidesulfovibrio gracilis DSM 16080</name>
    <dbReference type="NCBI Taxonomy" id="1121449"/>
    <lineage>
        <taxon>Bacteria</taxon>
        <taxon>Pseudomonadati</taxon>
        <taxon>Thermodesulfobacteriota</taxon>
        <taxon>Desulfovibrionia</taxon>
        <taxon>Desulfovibrionales</taxon>
        <taxon>Desulfovibrionaceae</taxon>
        <taxon>Paucidesulfovibrio</taxon>
    </lineage>
</organism>
<accession>A0A1T4X7F2</accession>
<evidence type="ECO:0000313" key="2">
    <source>
        <dbReference type="EMBL" id="SKA85554.1"/>
    </source>
</evidence>
<dbReference type="AlphaFoldDB" id="A0A1T4X7F2"/>
<dbReference type="Proteomes" id="UP000190027">
    <property type="component" value="Unassembled WGS sequence"/>
</dbReference>
<name>A0A1T4X7F2_9BACT</name>
<gene>
    <name evidence="2" type="ORF">SAMN02745704_01887</name>
</gene>
<evidence type="ECO:0000313" key="3">
    <source>
        <dbReference type="Proteomes" id="UP000190027"/>
    </source>
</evidence>